<dbReference type="GO" id="GO:0005886">
    <property type="term" value="C:plasma membrane"/>
    <property type="evidence" value="ECO:0007669"/>
    <property type="project" value="TreeGrafter"/>
</dbReference>
<feature type="domain" description="Concentrative nucleoside transporter C-terminal" evidence="2">
    <location>
        <begin position="1"/>
        <end position="93"/>
    </location>
</feature>
<evidence type="ECO:0000256" key="1">
    <source>
        <dbReference type="SAM" id="Phobius"/>
    </source>
</evidence>
<gene>
    <name evidence="3" type="ORF">CUN60_04105</name>
</gene>
<dbReference type="Pfam" id="PF07662">
    <property type="entry name" value="Nucleos_tra2_C"/>
    <property type="match status" value="1"/>
</dbReference>
<evidence type="ECO:0000313" key="4">
    <source>
        <dbReference type="Proteomes" id="UP000236655"/>
    </source>
</evidence>
<keyword evidence="1" id="KW-1133">Transmembrane helix</keyword>
<protein>
    <recommendedName>
        <fullName evidence="2">Concentrative nucleoside transporter C-terminal domain-containing protein</fullName>
    </recommendedName>
</protein>
<dbReference type="GO" id="GO:0005337">
    <property type="term" value="F:nucleoside transmembrane transporter activity"/>
    <property type="evidence" value="ECO:0007669"/>
    <property type="project" value="InterPro"/>
</dbReference>
<dbReference type="InterPro" id="IPR008276">
    <property type="entry name" value="C_nuclsd_transpt"/>
</dbReference>
<organism evidence="3 4">
    <name type="scientific">Aquella oligotrophica</name>
    <dbReference type="NCBI Taxonomy" id="2067065"/>
    <lineage>
        <taxon>Bacteria</taxon>
        <taxon>Pseudomonadati</taxon>
        <taxon>Pseudomonadota</taxon>
        <taxon>Betaproteobacteria</taxon>
        <taxon>Neisseriales</taxon>
        <taxon>Neisseriaceae</taxon>
        <taxon>Aquella</taxon>
    </lineage>
</organism>
<keyword evidence="4" id="KW-1185">Reference proteome</keyword>
<proteinExistence type="predicted"/>
<name>A0A2I7N5K6_9NEIS</name>
<sequence>MQVGSLLGQKVAINEFVAFMSLGQMKAAHLLSPNSVFISTFALASFSNFSSIGISMGAFSALAPGRQSDLAAMGFKALFAAILAGFMTATVAGFWHSILG</sequence>
<keyword evidence="1" id="KW-0812">Transmembrane</keyword>
<dbReference type="KEGG" id="nba:CUN60_04105"/>
<feature type="transmembrane region" description="Helical" evidence="1">
    <location>
        <begin position="75"/>
        <end position="98"/>
    </location>
</feature>
<keyword evidence="1" id="KW-0472">Membrane</keyword>
<dbReference type="Proteomes" id="UP000236655">
    <property type="component" value="Chromosome"/>
</dbReference>
<dbReference type="PANTHER" id="PTHR10590:SF4">
    <property type="entry name" value="SOLUTE CARRIER FAMILY 28 MEMBER 3"/>
    <property type="match status" value="1"/>
</dbReference>
<evidence type="ECO:0000259" key="2">
    <source>
        <dbReference type="Pfam" id="PF07662"/>
    </source>
</evidence>
<dbReference type="OrthoDB" id="9766455at2"/>
<dbReference type="InterPro" id="IPR011657">
    <property type="entry name" value="CNT_C_dom"/>
</dbReference>
<dbReference type="PANTHER" id="PTHR10590">
    <property type="entry name" value="SODIUM/NUCLEOSIDE COTRANSPORTER"/>
    <property type="match status" value="1"/>
</dbReference>
<feature type="transmembrane region" description="Helical" evidence="1">
    <location>
        <begin position="36"/>
        <end position="63"/>
    </location>
</feature>
<dbReference type="GO" id="GO:0015293">
    <property type="term" value="F:symporter activity"/>
    <property type="evidence" value="ECO:0007669"/>
    <property type="project" value="TreeGrafter"/>
</dbReference>
<reference evidence="4" key="1">
    <citation type="submission" date="2017-11" db="EMBL/GenBank/DDBJ databases">
        <authorList>
            <person name="Chan K.G."/>
            <person name="Lee L.S."/>
        </authorList>
    </citation>
    <scope>NUCLEOTIDE SEQUENCE [LARGE SCALE GENOMIC DNA]</scope>
    <source>
        <strain evidence="4">DSM 100970</strain>
    </source>
</reference>
<dbReference type="EMBL" id="CP024847">
    <property type="protein sequence ID" value="AUR51505.1"/>
    <property type="molecule type" value="Genomic_DNA"/>
</dbReference>
<accession>A0A2I7N5K6</accession>
<dbReference type="AlphaFoldDB" id="A0A2I7N5K6"/>
<evidence type="ECO:0000313" key="3">
    <source>
        <dbReference type="EMBL" id="AUR51505.1"/>
    </source>
</evidence>